<dbReference type="Pfam" id="PF14341">
    <property type="entry name" value="PilX_N"/>
    <property type="match status" value="1"/>
</dbReference>
<keyword evidence="1" id="KW-1133">Transmembrane helix</keyword>
<evidence type="ECO:0000313" key="3">
    <source>
        <dbReference type="EMBL" id="MBM5572883.1"/>
    </source>
</evidence>
<comment type="caution">
    <text evidence="3">The sequence shown here is derived from an EMBL/GenBank/DDBJ whole genome shotgun (WGS) entry which is preliminary data.</text>
</comment>
<accession>A0ABS2CFF1</accession>
<protein>
    <recommendedName>
        <fullName evidence="2">Type 4 fimbrial biogenesis protein PilX N-terminal domain-containing protein</fullName>
    </recommendedName>
</protein>
<dbReference type="InterPro" id="IPR025746">
    <property type="entry name" value="PilX_N_dom"/>
</dbReference>
<feature type="domain" description="Type 4 fimbrial biogenesis protein PilX N-terminal" evidence="2">
    <location>
        <begin position="10"/>
        <end position="57"/>
    </location>
</feature>
<keyword evidence="1" id="KW-0472">Membrane</keyword>
<keyword evidence="4" id="KW-1185">Reference proteome</keyword>
<evidence type="ECO:0000313" key="4">
    <source>
        <dbReference type="Proteomes" id="UP001195660"/>
    </source>
</evidence>
<reference evidence="3 4" key="1">
    <citation type="submission" date="2019-11" db="EMBL/GenBank/DDBJ databases">
        <title>Novel Deefgea species.</title>
        <authorList>
            <person name="Han J.-H."/>
        </authorList>
    </citation>
    <scope>NUCLEOTIDE SEQUENCE [LARGE SCALE GENOMIC DNA]</scope>
    <source>
        <strain evidence="3 4">LMG 24817</strain>
    </source>
</reference>
<proteinExistence type="predicted"/>
<feature type="transmembrane region" description="Helical" evidence="1">
    <location>
        <begin position="12"/>
        <end position="31"/>
    </location>
</feature>
<evidence type="ECO:0000259" key="2">
    <source>
        <dbReference type="Pfam" id="PF14341"/>
    </source>
</evidence>
<gene>
    <name evidence="3" type="ORF">GM173_15030</name>
</gene>
<keyword evidence="1" id="KW-0812">Transmembrane</keyword>
<dbReference type="Proteomes" id="UP001195660">
    <property type="component" value="Unassembled WGS sequence"/>
</dbReference>
<evidence type="ECO:0000256" key="1">
    <source>
        <dbReference type="SAM" id="Phobius"/>
    </source>
</evidence>
<dbReference type="RefSeq" id="WP_203572212.1">
    <property type="nucleotide sequence ID" value="NZ_WOFE01000012.1"/>
</dbReference>
<sequence length="175" mass="18719">MSRKNKKENGFVLITSIIFLIAITIAVVYAVKNATVREHSAGNNRARTQAFEMAQLAMLRAQAQLTEEVIFPASGCDKGLCNSSTADSTLLDNNTWSAGTATCEINNTSCNVLLGANKVKTMSISGVAAQPRWAIRDLVNNVDGDCTFYEVWGKGTGAEANSSVLLHSIVKACES</sequence>
<dbReference type="EMBL" id="WOFE01000012">
    <property type="protein sequence ID" value="MBM5572883.1"/>
    <property type="molecule type" value="Genomic_DNA"/>
</dbReference>
<organism evidence="3 4">
    <name type="scientific">Deefgea chitinilytica</name>
    <dbReference type="NCBI Taxonomy" id="570276"/>
    <lineage>
        <taxon>Bacteria</taxon>
        <taxon>Pseudomonadati</taxon>
        <taxon>Pseudomonadota</taxon>
        <taxon>Betaproteobacteria</taxon>
        <taxon>Neisseriales</taxon>
        <taxon>Chitinibacteraceae</taxon>
        <taxon>Deefgea</taxon>
    </lineage>
</organism>
<name>A0ABS2CFF1_9NEIS</name>